<dbReference type="OrthoDB" id="693675at2759"/>
<sequence>MVDRLSDLPDPLVATIVGKLPFKEGARMNLLGKRYRRIWPCSLNIVLDEADFTLDSKVLYLRLNARNSLANGIKRTGRVAFVNHVRRFIARCQEPKINTSASTSLTLRKYLMFNCRCLEELKLASSSFVGDIRILEYKNRLLTHLTIKNCYCCMEVMVEAPKLKRFEYSGALKEFELGELANLEEVELNFGVEWVFLPDGDVICNEILRRVASARTLAVCSFTLQVIDTGTNPLHLEEPIDRLEHLKMKKIAMHRHELRGIAFLLRSCSELENLTIEMGNLHVLEYADYADEKFLEELEFWESVRVQPFQCLQSHLKGEKNEVSFLQFLLEKSAVLQEMSRDVSKATSLVNIERYIKAAQGLRSLYKASPFVQIVIS</sequence>
<dbReference type="PANTHER" id="PTHR34145:SF28">
    <property type="entry name" value="F-BOX DOMAIN-CONTAINING PROTEIN"/>
    <property type="match status" value="1"/>
</dbReference>
<dbReference type="PANTHER" id="PTHR34145">
    <property type="entry name" value="OS02G0105600 PROTEIN"/>
    <property type="match status" value="1"/>
</dbReference>
<dbReference type="InterPro" id="IPR053772">
    <property type="entry name" value="At1g61320/At1g61330-like"/>
</dbReference>
<reference evidence="2" key="1">
    <citation type="submission" date="2025-08" db="UniProtKB">
        <authorList>
            <consortium name="RefSeq"/>
        </authorList>
    </citation>
    <scope>IDENTIFICATION</scope>
    <source>
        <tissue evidence="2">Young leaves</tissue>
    </source>
</reference>
<protein>
    <submittedName>
        <fullName evidence="2">Uncharacterized protein LOC120106725</fullName>
    </submittedName>
</protein>
<name>A0A8B8ZN95_PHODC</name>
<keyword evidence="1" id="KW-1185">Reference proteome</keyword>
<organism evidence="1 2">
    <name type="scientific">Phoenix dactylifera</name>
    <name type="common">Date palm</name>
    <dbReference type="NCBI Taxonomy" id="42345"/>
    <lineage>
        <taxon>Eukaryota</taxon>
        <taxon>Viridiplantae</taxon>
        <taxon>Streptophyta</taxon>
        <taxon>Embryophyta</taxon>
        <taxon>Tracheophyta</taxon>
        <taxon>Spermatophyta</taxon>
        <taxon>Magnoliopsida</taxon>
        <taxon>Liliopsida</taxon>
        <taxon>Arecaceae</taxon>
        <taxon>Coryphoideae</taxon>
        <taxon>Phoeniceae</taxon>
        <taxon>Phoenix</taxon>
    </lineage>
</organism>
<proteinExistence type="predicted"/>
<accession>A0A8B8ZN95</accession>
<gene>
    <name evidence="2" type="primary">LOC120106725</name>
</gene>
<dbReference type="KEGG" id="pda:120106725"/>
<dbReference type="AlphaFoldDB" id="A0A8B8ZN95"/>
<evidence type="ECO:0000313" key="1">
    <source>
        <dbReference type="Proteomes" id="UP000228380"/>
    </source>
</evidence>
<dbReference type="RefSeq" id="XP_038975696.1">
    <property type="nucleotide sequence ID" value="XM_039119768.1"/>
</dbReference>
<dbReference type="GeneID" id="120106725"/>
<dbReference type="Proteomes" id="UP000228380">
    <property type="component" value="Unplaced"/>
</dbReference>
<evidence type="ECO:0000313" key="2">
    <source>
        <dbReference type="RefSeq" id="XP_038975696.1"/>
    </source>
</evidence>
<dbReference type="SUPFAM" id="SSF52047">
    <property type="entry name" value="RNI-like"/>
    <property type="match status" value="1"/>
</dbReference>